<feature type="compositionally biased region" description="Basic and acidic residues" evidence="1">
    <location>
        <begin position="399"/>
        <end position="415"/>
    </location>
</feature>
<feature type="compositionally biased region" description="Low complexity" evidence="1">
    <location>
        <begin position="322"/>
        <end position="348"/>
    </location>
</feature>
<dbReference type="Proteomes" id="UP000006527">
    <property type="component" value="Segment"/>
</dbReference>
<keyword evidence="3" id="KW-1185">Reference proteome</keyword>
<feature type="region of interest" description="Disordered" evidence="1">
    <location>
        <begin position="315"/>
        <end position="415"/>
    </location>
</feature>
<dbReference type="RefSeq" id="YP_004324173.1">
    <property type="nucleotide sequence ID" value="NC_015287.1"/>
</dbReference>
<name>E3SL38_9CAUD</name>
<reference evidence="2 3" key="1">
    <citation type="journal article" date="2010" name="Environ. Microbiol.">
        <title>Genomic analysis of oceanic cyanobacterial myoviruses compared with T4-like myoviruses from diverse hosts and environments.</title>
        <authorList>
            <person name="Sullivan M.B."/>
            <person name="Huang K.H."/>
            <person name="Ignacio-Espinoza J.C."/>
            <person name="Berlin A.M."/>
            <person name="Kelly L."/>
            <person name="Weigele P.R."/>
            <person name="DeFrancesco A.S."/>
            <person name="Kern S.E."/>
            <person name="Thompson L.R."/>
            <person name="Young S."/>
            <person name="Yandava C."/>
            <person name="Fu R."/>
            <person name="Krastins B."/>
            <person name="Chase M."/>
            <person name="Sarracino D."/>
            <person name="Osburne M.S."/>
            <person name="Henn M.R."/>
            <person name="Chisholm S.W."/>
        </authorList>
    </citation>
    <scope>NUCLEOTIDE SEQUENCE [LARGE SCALE GENOMIC DNA]</scope>
    <source>
        <strain evidence="2">8109-3</strain>
    </source>
</reference>
<evidence type="ECO:0000313" key="3">
    <source>
        <dbReference type="Proteomes" id="UP000006527"/>
    </source>
</evidence>
<evidence type="ECO:0000256" key="1">
    <source>
        <dbReference type="SAM" id="MobiDB-lite"/>
    </source>
</evidence>
<dbReference type="KEGG" id="vg:10328689"/>
<sequence length="415" mass="46890">MRTMRSKAFFVNGGAGRVISSIPAFEKYAETHDDFVIVCEGGTDFFKGHPTLDDKVYDHWHKRVFQEHIKHRDCESPEPYRVWHYYNQKCNLAQAYDMEINGLEEPRELPKPTIHLNKSEVIAAYNVVEEIKSVTKKDKVIVVQPFGRSVEQMGEFIADPTSRSMSLTGVVDIINALKKDYAVVVMSELHFPVEENEEKYPIARPQISDMRVWAGVIEIADHFLGCDSMGQHIARAFDKTATVVIGSTYPENISYPGHKDFDIIDVGDGRREYAPIRIAMDERVDRFNDEAMELSKKQIDEVVASCRKRLGKPKAYTGTFVPPQQQQGQSCSPSQPQQPAIASPVQSQLNNLPTSNWTPSATQTTNPMMSGAPKPTFTMEPPKPKKPKNKKGFQSEIKNLLKSDKDNAITIEKKN</sequence>
<dbReference type="OrthoDB" id="10584at10239"/>
<dbReference type="GeneID" id="10328689"/>
<dbReference type="Gene3D" id="3.40.50.2000">
    <property type="entry name" value="Glycogen Phosphorylase B"/>
    <property type="match status" value="1"/>
</dbReference>
<gene>
    <name evidence="2" type="ORF">SSSM7_120</name>
</gene>
<feature type="compositionally biased region" description="Polar residues" evidence="1">
    <location>
        <begin position="349"/>
        <end position="368"/>
    </location>
</feature>
<organism evidence="2 3">
    <name type="scientific">Synechococcus phage S-SSM7</name>
    <dbReference type="NCBI Taxonomy" id="445686"/>
    <lineage>
        <taxon>Viruses</taxon>
        <taxon>Duplodnaviria</taxon>
        <taxon>Heunggongvirae</taxon>
        <taxon>Uroviricota</taxon>
        <taxon>Caudoviricetes</taxon>
        <taxon>Pantevenvirales</taxon>
        <taxon>Kyanoviridae</taxon>
        <taxon>Lipsvirus</taxon>
        <taxon>Lipsvirus ssm7</taxon>
    </lineage>
</organism>
<evidence type="ECO:0000313" key="2">
    <source>
        <dbReference type="EMBL" id="ADO98186.1"/>
    </source>
</evidence>
<accession>E3SL38</accession>
<dbReference type="EMBL" id="GU071098">
    <property type="protein sequence ID" value="ADO98186.1"/>
    <property type="molecule type" value="Genomic_DNA"/>
</dbReference>
<protein>
    <submittedName>
        <fullName evidence="2">Uncharacterized protein</fullName>
    </submittedName>
</protein>
<dbReference type="SUPFAM" id="SSF53756">
    <property type="entry name" value="UDP-Glycosyltransferase/glycogen phosphorylase"/>
    <property type="match status" value="1"/>
</dbReference>
<proteinExistence type="predicted"/>